<evidence type="ECO:0000313" key="16">
    <source>
        <dbReference type="Proteomes" id="UP000244336"/>
    </source>
</evidence>
<feature type="region of interest" description="Disordered" evidence="13">
    <location>
        <begin position="266"/>
        <end position="292"/>
    </location>
</feature>
<dbReference type="GO" id="GO:0008420">
    <property type="term" value="F:RNA polymerase II CTD heptapeptide repeat phosphatase activity"/>
    <property type="evidence" value="ECO:0007669"/>
    <property type="project" value="UniProtKB-UniRule"/>
</dbReference>
<dbReference type="GO" id="GO:0043175">
    <property type="term" value="F:RNA polymerase core enzyme binding"/>
    <property type="evidence" value="ECO:0007669"/>
    <property type="project" value="UniProtKB-UniRule"/>
</dbReference>
<dbReference type="PROSITE" id="PS51479">
    <property type="entry name" value="ZF_RTR1"/>
    <property type="match status" value="1"/>
</dbReference>
<keyword evidence="4 12" id="KW-0863">Zinc-finger</keyword>
<feature type="domain" description="RTR1-type" evidence="14">
    <location>
        <begin position="47"/>
        <end position="133"/>
    </location>
</feature>
<comment type="catalytic activity">
    <reaction evidence="10 12">
        <text>O-phospho-L-threonyl-[protein] + H2O = L-threonyl-[protein] + phosphate</text>
        <dbReference type="Rhea" id="RHEA:47004"/>
        <dbReference type="Rhea" id="RHEA-COMP:11060"/>
        <dbReference type="Rhea" id="RHEA-COMP:11605"/>
        <dbReference type="ChEBI" id="CHEBI:15377"/>
        <dbReference type="ChEBI" id="CHEBI:30013"/>
        <dbReference type="ChEBI" id="CHEBI:43474"/>
        <dbReference type="ChEBI" id="CHEBI:61977"/>
        <dbReference type="EC" id="3.1.3.16"/>
    </reaction>
</comment>
<keyword evidence="3 12" id="KW-0479">Metal-binding</keyword>
<sequence length="743" mass="79666">MSSRPAAASAAAGPAAAVRTVASAVLRVQMALLDGAAASNEALLHAAASALLSRVDYDDVVTERTIADACGNPACPNPLPAASAAGGPRFHISLREHRVYDLEEARRFCSERCLVASAALAASLPADRPFGVPPERLDAVVALVEGAGAGEGHGLGFRDADGKKKDEGGKLEIKEKEVAGAGEVTLQDWVGPSDAIEGYVPRRDRTAEGQKPAMQNKVAGNELSRIENVDCMNAAPGEDGMANTSSSVEPHVSSEVIAEKMGNMILSENTKPPGKKATKTPSKMLKQEEDNSMLSSCISDSIAKQLEDVVLEEKRASKKTKASKASSRSQKSKSRKRPGGSDGHEVDFTSTIIIGDASTDMEQGTMNQYNYLSSSILTDNYASSSQCAAKDSTQAYAEQLCREFSEAVSTGKDETSDEKMKPVLKSSMKLPGSKNVMQSVTWADENGSVLETSKLYESPSSSIKQSEEGIDISLRRASAEACAAALIEAAEAISSGTSEVDDAVSKAGIIILPDMLHQKQYSNDKSSGGDEEPEIDRDVLKWPKKTVLLDTDMFEVDDSWHDTPPEGFSLTLSGFATIWAALFGWISRSSLAYVYGLDGVSVEELLIAKGREYPEKIVLKDGHSGEIRRALDTCICNALPVLVSNLRLQIAVSKLEITLGYLIDTMSFFDPLPSLRSRQWQVVVLVLVDALSIHRLPALAPVVSNSKLVQKMLNAAQVSREEYDSMVDLFLPFGRSIRTPMPI</sequence>
<dbReference type="InterPro" id="IPR038534">
    <property type="entry name" value="Rtr1/RPAP2_sf"/>
</dbReference>
<dbReference type="Pfam" id="PF04181">
    <property type="entry name" value="RPAP2_Rtr1"/>
    <property type="match status" value="1"/>
</dbReference>
<dbReference type="Proteomes" id="UP000244336">
    <property type="component" value="Chromosome 3"/>
</dbReference>
<dbReference type="PANTHER" id="PTHR14732">
    <property type="entry name" value="RNA POLYMERASE II SUBUNIT B1 CTD PHOSPHATASE RPAP2-RELATED"/>
    <property type="match status" value="1"/>
</dbReference>
<proteinExistence type="inferred from homology"/>
<evidence type="ECO:0000256" key="13">
    <source>
        <dbReference type="SAM" id="MobiDB-lite"/>
    </source>
</evidence>
<comment type="subcellular location">
    <subcellularLocation>
        <location evidence="1 12">Nucleus</location>
    </subcellularLocation>
</comment>
<reference evidence="15 16" key="1">
    <citation type="submission" date="2018-04" db="EMBL/GenBank/DDBJ databases">
        <title>WGS assembly of Panicum hallii var. hallii HAL2.</title>
        <authorList>
            <person name="Lovell J."/>
            <person name="Jenkins J."/>
            <person name="Lowry D."/>
            <person name="Mamidi S."/>
            <person name="Sreedasyam A."/>
            <person name="Weng X."/>
            <person name="Barry K."/>
            <person name="Bonette J."/>
            <person name="Campitelli B."/>
            <person name="Daum C."/>
            <person name="Gordon S."/>
            <person name="Gould B."/>
            <person name="Lipzen A."/>
            <person name="MacQueen A."/>
            <person name="Palacio-Mejia J."/>
            <person name="Plott C."/>
            <person name="Shakirov E."/>
            <person name="Shu S."/>
            <person name="Yoshinaga Y."/>
            <person name="Zane M."/>
            <person name="Rokhsar D."/>
            <person name="Grimwood J."/>
            <person name="Schmutz J."/>
            <person name="Juenger T."/>
        </authorList>
    </citation>
    <scope>NUCLEOTIDE SEQUENCE [LARGE SCALE GENOMIC DNA]</scope>
    <source>
        <strain evidence="16">cv. HAL2</strain>
        <strain evidence="15">HAL2</strain>
    </source>
</reference>
<dbReference type="InterPro" id="IPR039693">
    <property type="entry name" value="Rtr1/RPAP2"/>
</dbReference>
<dbReference type="GO" id="GO:0005737">
    <property type="term" value="C:cytoplasm"/>
    <property type="evidence" value="ECO:0007669"/>
    <property type="project" value="TreeGrafter"/>
</dbReference>
<dbReference type="GO" id="GO:0008270">
    <property type="term" value="F:zinc ion binding"/>
    <property type="evidence" value="ECO:0007669"/>
    <property type="project" value="UniProtKB-KW"/>
</dbReference>
<evidence type="ECO:0000256" key="4">
    <source>
        <dbReference type="ARBA" id="ARBA00022771"/>
    </source>
</evidence>
<evidence type="ECO:0000256" key="9">
    <source>
        <dbReference type="ARBA" id="ARBA00047761"/>
    </source>
</evidence>
<dbReference type="EMBL" id="CM009751">
    <property type="protein sequence ID" value="PUZ63894.1"/>
    <property type="molecule type" value="Genomic_DNA"/>
</dbReference>
<keyword evidence="16" id="KW-1185">Reference proteome</keyword>
<dbReference type="Gene3D" id="1.25.40.820">
    <property type="match status" value="1"/>
</dbReference>
<evidence type="ECO:0000256" key="12">
    <source>
        <dbReference type="RuleBase" id="RU367080"/>
    </source>
</evidence>
<gene>
    <name evidence="15" type="ORF">GQ55_3G102400</name>
</gene>
<evidence type="ECO:0000256" key="11">
    <source>
        <dbReference type="PROSITE-ProRule" id="PRU00812"/>
    </source>
</evidence>
<dbReference type="PANTHER" id="PTHR14732:SF0">
    <property type="entry name" value="RNA POLYMERASE II SUBUNIT B1 CTD PHOSPHATASE RPAP2-RELATED"/>
    <property type="match status" value="1"/>
</dbReference>
<keyword evidence="8 12" id="KW-0539">Nucleus</keyword>
<comment type="similarity">
    <text evidence="2 11 12">Belongs to the RPAP2 family.</text>
</comment>
<evidence type="ECO:0000256" key="10">
    <source>
        <dbReference type="ARBA" id="ARBA00048336"/>
    </source>
</evidence>
<name>A0A2T7E7V8_9POAL</name>
<dbReference type="InterPro" id="IPR007308">
    <property type="entry name" value="Rtr1/RPAP2_dom"/>
</dbReference>
<dbReference type="EMBL" id="CM009751">
    <property type="protein sequence ID" value="PUZ63895.1"/>
    <property type="molecule type" value="Genomic_DNA"/>
</dbReference>
<evidence type="ECO:0000256" key="1">
    <source>
        <dbReference type="ARBA" id="ARBA00004123"/>
    </source>
</evidence>
<evidence type="ECO:0000256" key="6">
    <source>
        <dbReference type="ARBA" id="ARBA00022833"/>
    </source>
</evidence>
<evidence type="ECO:0000256" key="5">
    <source>
        <dbReference type="ARBA" id="ARBA00022801"/>
    </source>
</evidence>
<dbReference type="AlphaFoldDB" id="A0A2T7E7V8"/>
<dbReference type="Gramene" id="PUZ63895">
    <property type="protein sequence ID" value="PUZ63895"/>
    <property type="gene ID" value="GQ55_3G102400"/>
</dbReference>
<evidence type="ECO:0000313" key="15">
    <source>
        <dbReference type="EMBL" id="PUZ63895.1"/>
    </source>
</evidence>
<accession>A0A2T7E7V8</accession>
<organism evidence="15 16">
    <name type="scientific">Panicum hallii var. hallii</name>
    <dbReference type="NCBI Taxonomy" id="1504633"/>
    <lineage>
        <taxon>Eukaryota</taxon>
        <taxon>Viridiplantae</taxon>
        <taxon>Streptophyta</taxon>
        <taxon>Embryophyta</taxon>
        <taxon>Tracheophyta</taxon>
        <taxon>Spermatophyta</taxon>
        <taxon>Magnoliopsida</taxon>
        <taxon>Liliopsida</taxon>
        <taxon>Poales</taxon>
        <taxon>Poaceae</taxon>
        <taxon>PACMAD clade</taxon>
        <taxon>Panicoideae</taxon>
        <taxon>Panicodae</taxon>
        <taxon>Paniceae</taxon>
        <taxon>Panicinae</taxon>
        <taxon>Panicum</taxon>
        <taxon>Panicum sect. Panicum</taxon>
    </lineage>
</organism>
<keyword evidence="6 12" id="KW-0862">Zinc</keyword>
<dbReference type="Gramene" id="PUZ63894">
    <property type="protein sequence ID" value="PUZ63894"/>
    <property type="gene ID" value="GQ55_3G102400"/>
</dbReference>
<keyword evidence="5 12" id="KW-0378">Hydrolase</keyword>
<keyword evidence="7 12" id="KW-0904">Protein phosphatase</keyword>
<dbReference type="STRING" id="1504633.A0A2T7E7V8"/>
<evidence type="ECO:0000259" key="14">
    <source>
        <dbReference type="PROSITE" id="PS51479"/>
    </source>
</evidence>
<dbReference type="OrthoDB" id="2590500at2759"/>
<evidence type="ECO:0000256" key="7">
    <source>
        <dbReference type="ARBA" id="ARBA00022912"/>
    </source>
</evidence>
<evidence type="ECO:0000256" key="3">
    <source>
        <dbReference type="ARBA" id="ARBA00022723"/>
    </source>
</evidence>
<evidence type="ECO:0000256" key="2">
    <source>
        <dbReference type="ARBA" id="ARBA00005676"/>
    </source>
</evidence>
<evidence type="ECO:0000256" key="8">
    <source>
        <dbReference type="ARBA" id="ARBA00023242"/>
    </source>
</evidence>
<protein>
    <recommendedName>
        <fullName evidence="12">RNA polymerase II subunit B1 CTD phosphatase RPAP2 homolog</fullName>
        <ecNumber evidence="12">3.1.3.16</ecNumber>
    </recommendedName>
</protein>
<dbReference type="GO" id="GO:0005634">
    <property type="term" value="C:nucleus"/>
    <property type="evidence" value="ECO:0007669"/>
    <property type="project" value="UniProtKB-SubCell"/>
</dbReference>
<dbReference type="EC" id="3.1.3.16" evidence="12"/>
<comment type="catalytic activity">
    <reaction evidence="9 12">
        <text>O-phospho-L-seryl-[protein] + H2O = L-seryl-[protein] + phosphate</text>
        <dbReference type="Rhea" id="RHEA:20629"/>
        <dbReference type="Rhea" id="RHEA-COMP:9863"/>
        <dbReference type="Rhea" id="RHEA-COMP:11604"/>
        <dbReference type="ChEBI" id="CHEBI:15377"/>
        <dbReference type="ChEBI" id="CHEBI:29999"/>
        <dbReference type="ChEBI" id="CHEBI:43474"/>
        <dbReference type="ChEBI" id="CHEBI:83421"/>
        <dbReference type="EC" id="3.1.3.16"/>
    </reaction>
</comment>
<comment type="function">
    <text evidence="12">Putative RNA polymerase II subunit B1 C-terminal domain (CTD) phosphatase involved in RNA polymerase II transcription regulation.</text>
</comment>
<feature type="region of interest" description="Disordered" evidence="13">
    <location>
        <begin position="314"/>
        <end position="348"/>
    </location>
</feature>